<evidence type="ECO:0000256" key="1">
    <source>
        <dbReference type="ARBA" id="ARBA00022793"/>
    </source>
</evidence>
<feature type="binding site" evidence="3">
    <location>
        <position position="343"/>
    </location>
    <ligand>
        <name>CTP</name>
        <dbReference type="ChEBI" id="CHEBI:37563"/>
    </ligand>
</feature>
<dbReference type="GO" id="GO:0004632">
    <property type="term" value="F:phosphopantothenate--cysteine ligase activity"/>
    <property type="evidence" value="ECO:0007669"/>
    <property type="project" value="UniProtKB-UniRule"/>
</dbReference>
<comment type="similarity">
    <text evidence="3 4">In the C-terminal section; belongs to the PPC synthetase family.</text>
</comment>
<evidence type="ECO:0000313" key="7">
    <source>
        <dbReference type="EMBL" id="QIW79783.1"/>
    </source>
</evidence>
<sequence>MLNNRNVLLCVSGGIAVYKACALTSKLVQAGANVKVIMTESACRFVSPLTFQALSRHEVYTDTFKEQNPNVISHIDAADWADLIIVAPATANVIGKLANGIADDMLTTTLLAATAPVWIAPAMNVHMYDHPAVKRNISVLYQDGYRFIEPSEGYLACGYVGKGRLEEPENIVKLAEEHFAEEKTAPLEGKRVVITAGPTREAIDPVRFFTNKSTGKMGYALAEAAVQLGAQVTLISGPVSLDQPKGLAQFIPVQSAADMREAVLSVYDTSDIVIKTAAVADFTPKTVFDHKMKKQDGSMTLELNRTVDILKELGEKKNEQILVGFAAETQDVEHYARKKLAAKNLDMIVANDVKANGAGFGADTNIVTIFFKDGHKRELPIMSKLDVSFEILQEIAARSTQTGEHS</sequence>
<proteinExistence type="inferred from homology"/>
<reference evidence="7 8" key="1">
    <citation type="submission" date="2020-02" db="EMBL/GenBank/DDBJ databases">
        <title>Genome sequencing, annotation and comparative genomic analysis of Bacillus tequilensis EA-CB0015, an effective biological control agent against Pseudocercospora fijiensis in banana plants.</title>
        <authorList>
            <person name="Cuellar-Gaviria T.Z."/>
            <person name="Ju K.-S."/>
            <person name="Villegas-Escobar V."/>
        </authorList>
    </citation>
    <scope>NUCLEOTIDE SEQUENCE [LARGE SCALE GENOMIC DNA]</scope>
    <source>
        <strain evidence="7 8">EA-CB0015</strain>
    </source>
</reference>
<dbReference type="InterPro" id="IPR036551">
    <property type="entry name" value="Flavin_trans-like"/>
</dbReference>
<evidence type="ECO:0000259" key="6">
    <source>
        <dbReference type="Pfam" id="PF04127"/>
    </source>
</evidence>
<dbReference type="PANTHER" id="PTHR14359">
    <property type="entry name" value="HOMO-OLIGOMERIC FLAVIN CONTAINING CYS DECARBOXYLASE FAMILY"/>
    <property type="match status" value="1"/>
</dbReference>
<comment type="cofactor">
    <cofactor evidence="3">
        <name>Mg(2+)</name>
        <dbReference type="ChEBI" id="CHEBI:18420"/>
    </cofactor>
</comment>
<dbReference type="Gene3D" id="3.40.50.10300">
    <property type="entry name" value="CoaB-like"/>
    <property type="match status" value="1"/>
</dbReference>
<comment type="function">
    <text evidence="4">Catalyzes two steps in the biosynthesis of coenzyme A. In the first step cysteine is conjugated to 4'-phosphopantothenate to form 4-phosphopantothenoylcysteine, in the latter compound is decarboxylated to form 4'-phosphopantotheine.</text>
</comment>
<keyword evidence="8" id="KW-1185">Reference proteome</keyword>
<dbReference type="EC" id="6.3.2.5" evidence="3"/>
<dbReference type="Proteomes" id="UP000501914">
    <property type="component" value="Chromosome"/>
</dbReference>
<comment type="catalytic activity">
    <reaction evidence="3 4">
        <text>(R)-4'-phosphopantothenate + L-cysteine + CTP = N-[(R)-4-phosphopantothenoyl]-L-cysteine + CMP + diphosphate + H(+)</text>
        <dbReference type="Rhea" id="RHEA:19397"/>
        <dbReference type="ChEBI" id="CHEBI:10986"/>
        <dbReference type="ChEBI" id="CHEBI:15378"/>
        <dbReference type="ChEBI" id="CHEBI:33019"/>
        <dbReference type="ChEBI" id="CHEBI:35235"/>
        <dbReference type="ChEBI" id="CHEBI:37563"/>
        <dbReference type="ChEBI" id="CHEBI:59458"/>
        <dbReference type="ChEBI" id="CHEBI:60377"/>
        <dbReference type="EC" id="6.3.2.5"/>
    </reaction>
</comment>
<dbReference type="GO" id="GO:0071513">
    <property type="term" value="C:phosphopantothenoylcysteine decarboxylase complex"/>
    <property type="evidence" value="ECO:0007669"/>
    <property type="project" value="TreeGrafter"/>
</dbReference>
<comment type="similarity">
    <text evidence="3 4">In the N-terminal section; belongs to the HFCD (homo-oligomeric flavin containing Cys decarboxylase) superfamily.</text>
</comment>
<dbReference type="InterPro" id="IPR005252">
    <property type="entry name" value="CoaBC"/>
</dbReference>
<name>A0A6H0WKG6_9BACI</name>
<feature type="binding site" evidence="3">
    <location>
        <position position="339"/>
    </location>
    <ligand>
        <name>CTP</name>
        <dbReference type="ChEBI" id="CHEBI:37563"/>
    </ligand>
</feature>
<dbReference type="EMBL" id="CP048852">
    <property type="protein sequence ID" value="QIW79783.1"/>
    <property type="molecule type" value="Genomic_DNA"/>
</dbReference>
<keyword evidence="3 4" id="KW-0285">Flavoprotein</keyword>
<dbReference type="SUPFAM" id="SSF52507">
    <property type="entry name" value="Homo-oligomeric flavin-containing Cys decarboxylases, HFCD"/>
    <property type="match status" value="1"/>
</dbReference>
<protein>
    <recommendedName>
        <fullName evidence="3">Coenzyme A biosynthesis bifunctional protein CoaBC</fullName>
    </recommendedName>
    <alternativeName>
        <fullName evidence="3">DNA/pantothenate metabolism flavoprotein</fullName>
    </alternativeName>
    <alternativeName>
        <fullName evidence="3">Phosphopantothenoylcysteine synthetase/decarboxylase</fullName>
        <shortName evidence="3">PPCS-PPCDC</shortName>
    </alternativeName>
    <domain>
        <recommendedName>
            <fullName evidence="3">Phosphopantothenoylcysteine decarboxylase</fullName>
            <shortName evidence="3">PPC decarboxylase</shortName>
            <shortName evidence="3">PPC-DC</shortName>
            <ecNumber evidence="3">4.1.1.36</ecNumber>
        </recommendedName>
        <alternativeName>
            <fullName evidence="3">CoaC</fullName>
        </alternativeName>
    </domain>
    <domain>
        <recommendedName>
            <fullName evidence="3">Phosphopantothenate--cysteine ligase</fullName>
            <ecNumber evidence="3">6.3.2.5</ecNumber>
        </recommendedName>
        <alternativeName>
            <fullName evidence="3">CoaB</fullName>
        </alternativeName>
        <alternativeName>
            <fullName evidence="3">Phosphopantothenoylcysteine synthetase</fullName>
            <shortName evidence="3">PPC synthetase</shortName>
            <shortName evidence="3">PPC-S</shortName>
        </alternativeName>
    </domain>
</protein>
<dbReference type="NCBIfam" id="TIGR00521">
    <property type="entry name" value="coaBC_dfp"/>
    <property type="match status" value="1"/>
</dbReference>
<keyword evidence="3 4" id="KW-0436">Ligase</keyword>
<feature type="binding site" evidence="3">
    <location>
        <position position="325"/>
    </location>
    <ligand>
        <name>CTP</name>
        <dbReference type="ChEBI" id="CHEBI:37563"/>
    </ligand>
</feature>
<evidence type="ECO:0000256" key="2">
    <source>
        <dbReference type="ARBA" id="ARBA00023239"/>
    </source>
</evidence>
<dbReference type="PANTHER" id="PTHR14359:SF6">
    <property type="entry name" value="PHOSPHOPANTOTHENOYLCYSTEINE DECARBOXYLASE"/>
    <property type="match status" value="1"/>
</dbReference>
<gene>
    <name evidence="3 7" type="primary">coaBC</name>
    <name evidence="7" type="ORF">G4P54_08205</name>
</gene>
<dbReference type="GO" id="GO:0015937">
    <property type="term" value="P:coenzyme A biosynthetic process"/>
    <property type="evidence" value="ECO:0007669"/>
    <property type="project" value="UniProtKB-UniRule"/>
</dbReference>
<dbReference type="KEGG" id="bteq:G4P54_08205"/>
<comment type="cofactor">
    <cofactor evidence="3">
        <name>FMN</name>
        <dbReference type="ChEBI" id="CHEBI:58210"/>
    </cofactor>
    <text evidence="3">Binds 1 FMN per subunit.</text>
</comment>
<dbReference type="RefSeq" id="WP_167872330.1">
    <property type="nucleotide sequence ID" value="NZ_CP048852.1"/>
</dbReference>
<dbReference type="SUPFAM" id="SSF102645">
    <property type="entry name" value="CoaB-like"/>
    <property type="match status" value="1"/>
</dbReference>
<comment type="function">
    <text evidence="3">Catalyzes two sequential steps in the biosynthesis of coenzyme A. In the first step cysteine is conjugated to 4'-phosphopantothenate to form 4-phosphopantothenoylcysteine. In the second step the latter compound is decarboxylated to form 4'-phosphopantotheine.</text>
</comment>
<organism evidence="7 8">
    <name type="scientific">Bacillus tequilensis</name>
    <dbReference type="NCBI Taxonomy" id="227866"/>
    <lineage>
        <taxon>Bacteria</taxon>
        <taxon>Bacillati</taxon>
        <taxon>Bacillota</taxon>
        <taxon>Bacilli</taxon>
        <taxon>Bacillales</taxon>
        <taxon>Bacillaceae</taxon>
        <taxon>Bacillus</taxon>
    </lineage>
</organism>
<keyword evidence="3 4" id="KW-0288">FMN</keyword>
<dbReference type="GO" id="GO:0004633">
    <property type="term" value="F:phosphopantothenoylcysteine decarboxylase activity"/>
    <property type="evidence" value="ECO:0007669"/>
    <property type="project" value="UniProtKB-UniRule"/>
</dbReference>
<dbReference type="EC" id="4.1.1.36" evidence="3"/>
<keyword evidence="3" id="KW-0460">Magnesium</keyword>
<comment type="pathway">
    <text evidence="3 4">Cofactor biosynthesis; coenzyme A biosynthesis; CoA from (R)-pantothenate: step 3/5.</text>
</comment>
<evidence type="ECO:0000256" key="3">
    <source>
        <dbReference type="HAMAP-Rule" id="MF_02225"/>
    </source>
</evidence>
<dbReference type="GO" id="GO:0046872">
    <property type="term" value="F:metal ion binding"/>
    <property type="evidence" value="ECO:0007669"/>
    <property type="project" value="UniProtKB-KW"/>
</dbReference>
<dbReference type="InterPro" id="IPR035929">
    <property type="entry name" value="CoaB-like_sf"/>
</dbReference>
<evidence type="ECO:0000256" key="4">
    <source>
        <dbReference type="RuleBase" id="RU364078"/>
    </source>
</evidence>
<keyword evidence="3" id="KW-0511">Multifunctional enzyme</keyword>
<comment type="caution">
    <text evidence="3">Lacks conserved residue(s) required for the propagation of feature annotation.</text>
</comment>
<dbReference type="HAMAP" id="MF_02225">
    <property type="entry name" value="CoaBC"/>
    <property type="match status" value="1"/>
</dbReference>
<dbReference type="GO" id="GO:0015941">
    <property type="term" value="P:pantothenate catabolic process"/>
    <property type="evidence" value="ECO:0007669"/>
    <property type="project" value="InterPro"/>
</dbReference>
<evidence type="ECO:0000259" key="5">
    <source>
        <dbReference type="Pfam" id="PF02441"/>
    </source>
</evidence>
<accession>A0A6H0WKG6</accession>
<feature type="binding site" evidence="3">
    <location>
        <position position="281"/>
    </location>
    <ligand>
        <name>CTP</name>
        <dbReference type="ChEBI" id="CHEBI:37563"/>
    </ligand>
</feature>
<dbReference type="GO" id="GO:0010181">
    <property type="term" value="F:FMN binding"/>
    <property type="evidence" value="ECO:0007669"/>
    <property type="project" value="UniProtKB-UniRule"/>
</dbReference>
<dbReference type="Pfam" id="PF04127">
    <property type="entry name" value="DFP"/>
    <property type="match status" value="1"/>
</dbReference>
<feature type="domain" description="DNA/pantothenate metabolism flavoprotein C-terminal" evidence="6">
    <location>
        <begin position="187"/>
        <end position="396"/>
    </location>
</feature>
<comment type="catalytic activity">
    <reaction evidence="3 4">
        <text>N-[(R)-4-phosphopantothenoyl]-L-cysteine + H(+) = (R)-4'-phosphopantetheine + CO2</text>
        <dbReference type="Rhea" id="RHEA:16793"/>
        <dbReference type="ChEBI" id="CHEBI:15378"/>
        <dbReference type="ChEBI" id="CHEBI:16526"/>
        <dbReference type="ChEBI" id="CHEBI:59458"/>
        <dbReference type="ChEBI" id="CHEBI:61723"/>
        <dbReference type="EC" id="4.1.1.36"/>
    </reaction>
</comment>
<feature type="region of interest" description="Phosphopantothenoylcysteine decarboxylase" evidence="3">
    <location>
        <begin position="1"/>
        <end position="191"/>
    </location>
</feature>
<feature type="active site" description="Proton donor" evidence="3">
    <location>
        <position position="157"/>
    </location>
</feature>
<keyword evidence="2 3" id="KW-0456">Lyase</keyword>
<feature type="binding site" evidence="3">
    <location>
        <position position="291"/>
    </location>
    <ligand>
        <name>CTP</name>
        <dbReference type="ChEBI" id="CHEBI:37563"/>
    </ligand>
</feature>
<dbReference type="UniPathway" id="UPA00241">
    <property type="reaction ID" value="UER00353"/>
</dbReference>
<comment type="pathway">
    <text evidence="3 4">Cofactor biosynthesis; coenzyme A biosynthesis; CoA from (R)-pantothenate: step 2/5.</text>
</comment>
<feature type="region of interest" description="Phosphopantothenate--cysteine ligase" evidence="3">
    <location>
        <begin position="192"/>
        <end position="406"/>
    </location>
</feature>
<dbReference type="InterPro" id="IPR007085">
    <property type="entry name" value="DNA/pantothenate-metab_flavo_C"/>
</dbReference>
<dbReference type="Gene3D" id="3.40.50.1950">
    <property type="entry name" value="Flavin prenyltransferase-like"/>
    <property type="match status" value="1"/>
</dbReference>
<dbReference type="InterPro" id="IPR003382">
    <property type="entry name" value="Flavoprotein"/>
</dbReference>
<keyword evidence="3" id="KW-0479">Metal-binding</keyword>
<feature type="domain" description="Flavoprotein" evidence="5">
    <location>
        <begin position="6"/>
        <end position="176"/>
    </location>
</feature>
<dbReference type="Pfam" id="PF02441">
    <property type="entry name" value="Flavoprotein"/>
    <property type="match status" value="1"/>
</dbReference>
<dbReference type="AlphaFoldDB" id="A0A6H0WKG6"/>
<evidence type="ECO:0000313" key="8">
    <source>
        <dbReference type="Proteomes" id="UP000501914"/>
    </source>
</evidence>
<keyword evidence="1 3" id="KW-0210">Decarboxylase</keyword>